<dbReference type="NCBIfam" id="TIGR00621">
    <property type="entry name" value="ssb"/>
    <property type="match status" value="1"/>
</dbReference>
<dbReference type="PANTHER" id="PTHR10302">
    <property type="entry name" value="SINGLE-STRANDED DNA-BINDING PROTEIN"/>
    <property type="match status" value="1"/>
</dbReference>
<comment type="caution">
    <text evidence="4">The sequence shown here is derived from an EMBL/GenBank/DDBJ whole genome shotgun (WGS) entry which is preliminary data.</text>
</comment>
<comment type="subunit">
    <text evidence="2">Homotetramer.</text>
</comment>
<dbReference type="PANTHER" id="PTHR10302:SF0">
    <property type="entry name" value="SINGLE-STRANDED DNA-BINDING PROTEIN, MITOCHONDRIAL"/>
    <property type="match status" value="1"/>
</dbReference>
<evidence type="ECO:0000256" key="1">
    <source>
        <dbReference type="ARBA" id="ARBA00023125"/>
    </source>
</evidence>
<keyword evidence="5" id="KW-1185">Reference proteome</keyword>
<evidence type="ECO:0000313" key="5">
    <source>
        <dbReference type="Proteomes" id="UP000239366"/>
    </source>
</evidence>
<organism evidence="4 5">
    <name type="scientific">Aureicoccus marinus</name>
    <dbReference type="NCBI Taxonomy" id="754435"/>
    <lineage>
        <taxon>Bacteria</taxon>
        <taxon>Pseudomonadati</taxon>
        <taxon>Bacteroidota</taxon>
        <taxon>Flavobacteriia</taxon>
        <taxon>Flavobacteriales</taxon>
        <taxon>Flavobacteriaceae</taxon>
        <taxon>Aureicoccus</taxon>
    </lineage>
</organism>
<gene>
    <name evidence="4" type="ORF">BST99_10180</name>
</gene>
<dbReference type="OrthoDB" id="9809878at2"/>
<dbReference type="GO" id="GO:0003697">
    <property type="term" value="F:single-stranded DNA binding"/>
    <property type="evidence" value="ECO:0007669"/>
    <property type="project" value="UniProtKB-UniRule"/>
</dbReference>
<accession>A0A2S7T7Y5</accession>
<reference evidence="5" key="1">
    <citation type="submission" date="2016-11" db="EMBL/GenBank/DDBJ databases">
        <title>Trade-off between light-utilization and light-protection in marine flavobacteria.</title>
        <authorList>
            <person name="Kumagai Y."/>
            <person name="Yoshizawa S."/>
            <person name="Kogure K."/>
        </authorList>
    </citation>
    <scope>NUCLEOTIDE SEQUENCE [LARGE SCALE GENOMIC DNA]</scope>
    <source>
        <strain evidence="5">SG-18</strain>
    </source>
</reference>
<dbReference type="CDD" id="cd04496">
    <property type="entry name" value="SSB_OBF"/>
    <property type="match status" value="1"/>
</dbReference>
<dbReference type="InterPro" id="IPR000424">
    <property type="entry name" value="Primosome_PriB/ssb"/>
</dbReference>
<comment type="caution">
    <text evidence="2">Lacks conserved residue(s) required for the propagation of feature annotation.</text>
</comment>
<evidence type="ECO:0000256" key="3">
    <source>
        <dbReference type="PIRNR" id="PIRNR002070"/>
    </source>
</evidence>
<dbReference type="SUPFAM" id="SSF50249">
    <property type="entry name" value="Nucleic acid-binding proteins"/>
    <property type="match status" value="1"/>
</dbReference>
<sequence>MRNKVQLIGNLGADPEVVTYENGSKRAKFSMATNEVYRNGEGEKQTDTQWHQVVAWGRLADLAESYLFKGKEVGVEGKLMTRSYLTDKDEKRYFTEIRCDELLLLGRSTVALEQASVLDETEI</sequence>
<keyword evidence="1 2" id="KW-0238">DNA-binding</keyword>
<dbReference type="AlphaFoldDB" id="A0A2S7T7Y5"/>
<protein>
    <recommendedName>
        <fullName evidence="2 3">Single-stranded DNA-binding protein</fullName>
        <shortName evidence="2">SSB</shortName>
    </recommendedName>
</protein>
<evidence type="ECO:0000313" key="4">
    <source>
        <dbReference type="EMBL" id="PQJ16042.1"/>
    </source>
</evidence>
<dbReference type="GO" id="GO:0006260">
    <property type="term" value="P:DNA replication"/>
    <property type="evidence" value="ECO:0007669"/>
    <property type="project" value="InterPro"/>
</dbReference>
<dbReference type="HAMAP" id="MF_00984">
    <property type="entry name" value="SSB"/>
    <property type="match status" value="1"/>
</dbReference>
<dbReference type="RefSeq" id="WP_105001711.1">
    <property type="nucleotide sequence ID" value="NZ_MQVX01000001.1"/>
</dbReference>
<dbReference type="Proteomes" id="UP000239366">
    <property type="component" value="Unassembled WGS sequence"/>
</dbReference>
<dbReference type="Gene3D" id="2.40.50.140">
    <property type="entry name" value="Nucleic acid-binding proteins"/>
    <property type="match status" value="1"/>
</dbReference>
<dbReference type="InterPro" id="IPR012340">
    <property type="entry name" value="NA-bd_OB-fold"/>
</dbReference>
<name>A0A2S7T7Y5_9FLAO</name>
<dbReference type="Pfam" id="PF00436">
    <property type="entry name" value="SSB"/>
    <property type="match status" value="1"/>
</dbReference>
<evidence type="ECO:0000256" key="2">
    <source>
        <dbReference type="HAMAP-Rule" id="MF_00984"/>
    </source>
</evidence>
<dbReference type="PIRSF" id="PIRSF002070">
    <property type="entry name" value="SSB"/>
    <property type="match status" value="1"/>
</dbReference>
<dbReference type="PROSITE" id="PS50935">
    <property type="entry name" value="SSB"/>
    <property type="match status" value="1"/>
</dbReference>
<dbReference type="GO" id="GO:0009295">
    <property type="term" value="C:nucleoid"/>
    <property type="evidence" value="ECO:0007669"/>
    <property type="project" value="TreeGrafter"/>
</dbReference>
<dbReference type="InterPro" id="IPR011344">
    <property type="entry name" value="ssDNA-bd"/>
</dbReference>
<dbReference type="EMBL" id="MQVX01000001">
    <property type="protein sequence ID" value="PQJ16042.1"/>
    <property type="molecule type" value="Genomic_DNA"/>
</dbReference>
<proteinExistence type="inferred from homology"/>